<dbReference type="Proteomes" id="UP000007289">
    <property type="component" value="Chromosome"/>
</dbReference>
<dbReference type="GO" id="GO:0031146">
    <property type="term" value="P:SCF-dependent proteasomal ubiquitin-dependent protein catabolic process"/>
    <property type="evidence" value="ECO:0007669"/>
    <property type="project" value="TreeGrafter"/>
</dbReference>
<evidence type="ECO:0000313" key="1">
    <source>
        <dbReference type="EMBL" id="EJL03488.1"/>
    </source>
</evidence>
<comment type="caution">
    <text evidence="1">The sequence shown here is derived from an EMBL/GenBank/DDBJ whole genome shotgun (WGS) entry which is preliminary data.</text>
</comment>
<dbReference type="Gene3D" id="3.80.10.10">
    <property type="entry name" value="Ribonuclease Inhibitor"/>
    <property type="match status" value="3"/>
</dbReference>
<gene>
    <name evidence="1" type="ORF">PflQ2_0685</name>
</gene>
<name>J2F3B8_PSEFQ</name>
<organism evidence="1">
    <name type="scientific">Pseudomonas fluorescens (strain Q2-87)</name>
    <dbReference type="NCBI Taxonomy" id="1038922"/>
    <lineage>
        <taxon>Bacteria</taxon>
        <taxon>Pseudomonadati</taxon>
        <taxon>Pseudomonadota</taxon>
        <taxon>Gammaproteobacteria</taxon>
        <taxon>Pseudomonadales</taxon>
        <taxon>Pseudomonadaceae</taxon>
        <taxon>Pseudomonas</taxon>
    </lineage>
</organism>
<protein>
    <recommendedName>
        <fullName evidence="2">Leucine rich repeat domain protein</fullName>
    </recommendedName>
</protein>
<dbReference type="InterPro" id="IPR006553">
    <property type="entry name" value="Leu-rich_rpt_Cys-con_subtyp"/>
</dbReference>
<evidence type="ECO:0008006" key="2">
    <source>
        <dbReference type="Google" id="ProtNLM"/>
    </source>
</evidence>
<dbReference type="SMART" id="SM00367">
    <property type="entry name" value="LRR_CC"/>
    <property type="match status" value="5"/>
</dbReference>
<proteinExistence type="predicted"/>
<dbReference type="InterPro" id="IPR032675">
    <property type="entry name" value="LRR_dom_sf"/>
</dbReference>
<dbReference type="AlphaFoldDB" id="J2F3B8"/>
<dbReference type="PANTHER" id="PTHR13318">
    <property type="entry name" value="PARTNER OF PAIRED, ISOFORM B-RELATED"/>
    <property type="match status" value="1"/>
</dbReference>
<dbReference type="eggNOG" id="COG4886">
    <property type="taxonomic scope" value="Bacteria"/>
</dbReference>
<dbReference type="EMBL" id="AGBM01000001">
    <property type="protein sequence ID" value="EJL03488.1"/>
    <property type="molecule type" value="Genomic_DNA"/>
</dbReference>
<dbReference type="HOGENOM" id="CLU_553064_0_0_6"/>
<dbReference type="SUPFAM" id="SSF52047">
    <property type="entry name" value="RNI-like"/>
    <property type="match status" value="1"/>
</dbReference>
<sequence>MPIPIPTRNALITQLATHPDDITTRAALYRDLLDAAEVSLDGIRVAAGLGDPAANVVIAQLNATAHVNRPGPLLAQLGNLPVDHVALNNAEPAWCDALAGLPLRTLVLNSPRFSCDQSLWQRLPDLALEGLEISGFSRDDNAASLPFIERLRRLKLSTYGEDFDDNFFEQLGNSALEELSLDRCDDVTDAGLVGLSKLKLRSLTLERVGELTSRGMAQLCSHPLEQLSLGWSGAILKDPSWLCGLTALRSLSLDYCYATDATLNAISGLPIERLSLQSSYVCEDDLEVLVGMPLADLDLKASHQIIERLDVLHEFPLKRLGLSDVQGINADTLKDLRGLELESLDLSLNDVTWKELKQLAGLPLKRLKLSFCRGVDGKVLRKLVELGLPLEQLEISGLDLRDADLACLRNLPLQRLGLYDSPWLTDAGVAHLARMPLRDLTIAADPGTSRITSGAVAVLEQLPLRTLALFNCTAINAEGWDRLARLPARVMGPGI</sequence>
<dbReference type="PATRIC" id="fig|1038922.3.peg.4843"/>
<accession>J2F3B8</accession>
<dbReference type="GO" id="GO:0019005">
    <property type="term" value="C:SCF ubiquitin ligase complex"/>
    <property type="evidence" value="ECO:0007669"/>
    <property type="project" value="TreeGrafter"/>
</dbReference>
<reference evidence="1" key="1">
    <citation type="journal article" date="2012" name="PLoS Genet.">
        <title>Comparative Genomics of Plant-Associated Pseudomonas spp.: Insights into Diversity and Inheritance of Traits Involved in Multitrophic Interactions.</title>
        <authorList>
            <person name="Loper J.E."/>
            <person name="Hassan K.A."/>
            <person name="Mavrodi D.V."/>
            <person name="Davis E.W.II."/>
            <person name="Lim C.K."/>
            <person name="Shaffer B.T."/>
            <person name="Elbourne L.D."/>
            <person name="Stockwell V.O."/>
            <person name="Hartney S.L."/>
            <person name="Breakwell K."/>
            <person name="Henkels M.D."/>
            <person name="Tetu S.G."/>
            <person name="Rangel L.I."/>
            <person name="Kidarsa T.A."/>
            <person name="Wilson N.L."/>
            <person name="van de Mortel J.E."/>
            <person name="Song C."/>
            <person name="Blumhagen R."/>
            <person name="Radune D."/>
            <person name="Hostetler J.B."/>
            <person name="Brinkac L.M."/>
            <person name="Durkin A.S."/>
            <person name="Kluepfel D.A."/>
            <person name="Wechter W.P."/>
            <person name="Anderson A.J."/>
            <person name="Kim Y.C."/>
            <person name="Pierson L.S.III."/>
            <person name="Pierson E.A."/>
            <person name="Lindow S.E."/>
            <person name="Kobayashi D.Y."/>
            <person name="Raaijmakers J.M."/>
            <person name="Weller D.M."/>
            <person name="Thomashow L.S."/>
            <person name="Allen A.E."/>
            <person name="Paulsen I.T."/>
        </authorList>
    </citation>
    <scope>NUCLEOTIDE SEQUENCE [LARGE SCALE GENOMIC DNA]</scope>
    <source>
        <strain evidence="1">Q2-87</strain>
    </source>
</reference>